<dbReference type="InterPro" id="IPR058240">
    <property type="entry name" value="rSAM_sf"/>
</dbReference>
<dbReference type="EMBL" id="CP011232">
    <property type="protein sequence ID" value="AKI96849.1"/>
    <property type="molecule type" value="Genomic_DNA"/>
</dbReference>
<dbReference type="PATRIC" id="fig|1330330.3.peg.477"/>
<feature type="domain" description="Radical SAM core" evidence="7">
    <location>
        <begin position="26"/>
        <end position="264"/>
    </location>
</feature>
<dbReference type="InterPro" id="IPR007197">
    <property type="entry name" value="rSAM"/>
</dbReference>
<dbReference type="InterPro" id="IPR032432">
    <property type="entry name" value="Radical_SAM_C"/>
</dbReference>
<dbReference type="RefSeq" id="WP_047753984.1">
    <property type="nucleotide sequence ID" value="NZ_CAJUHA010000004.1"/>
</dbReference>
<keyword evidence="4" id="KW-0479">Metal-binding</keyword>
<dbReference type="PROSITE" id="PS51918">
    <property type="entry name" value="RADICAL_SAM"/>
    <property type="match status" value="1"/>
</dbReference>
<evidence type="ECO:0000259" key="7">
    <source>
        <dbReference type="PROSITE" id="PS51918"/>
    </source>
</evidence>
<name>A0A0G2ZBA5_9BACT</name>
<dbReference type="GO" id="GO:0051539">
    <property type="term" value="F:4 iron, 4 sulfur cluster binding"/>
    <property type="evidence" value="ECO:0007669"/>
    <property type="project" value="UniProtKB-KW"/>
</dbReference>
<dbReference type="PANTHER" id="PTHR11135">
    <property type="entry name" value="HISTONE ACETYLTRANSFERASE-RELATED"/>
    <property type="match status" value="1"/>
</dbReference>
<dbReference type="InterPro" id="IPR006638">
    <property type="entry name" value="Elp3/MiaA/NifB-like_rSAM"/>
</dbReference>
<dbReference type="GO" id="GO:0046872">
    <property type="term" value="F:metal ion binding"/>
    <property type="evidence" value="ECO:0007669"/>
    <property type="project" value="UniProtKB-KW"/>
</dbReference>
<dbReference type="PANTHER" id="PTHR11135:SF1">
    <property type="entry name" value="PROTEIN YHCC"/>
    <property type="match status" value="1"/>
</dbReference>
<dbReference type="KEGG" id="kpf:IX53_02335"/>
<keyword evidence="6" id="KW-0411">Iron-sulfur</keyword>
<dbReference type="SFLD" id="SFLDG01086">
    <property type="entry name" value="elongater_protein-like"/>
    <property type="match status" value="1"/>
</dbReference>
<evidence type="ECO:0000313" key="8">
    <source>
        <dbReference type="EMBL" id="AKI96849.1"/>
    </source>
</evidence>
<reference evidence="8 9" key="1">
    <citation type="submission" date="2015-04" db="EMBL/GenBank/DDBJ databases">
        <title>Complete Genome Sequence of Kosmotoga pacifica SLHLJ1.</title>
        <authorList>
            <person name="Jiang L.J."/>
            <person name="Shao Z.Z."/>
            <person name="Jebbar M."/>
        </authorList>
    </citation>
    <scope>NUCLEOTIDE SEQUENCE [LARGE SCALE GENOMIC DNA]</scope>
    <source>
        <strain evidence="8 9">SLHLJ1</strain>
    </source>
</reference>
<dbReference type="Gene3D" id="3.80.30.20">
    <property type="entry name" value="tm_1862 like domain"/>
    <property type="match status" value="1"/>
</dbReference>
<evidence type="ECO:0000256" key="6">
    <source>
        <dbReference type="ARBA" id="ARBA00023014"/>
    </source>
</evidence>
<accession>A0A0G2ZBA5</accession>
<evidence type="ECO:0000256" key="5">
    <source>
        <dbReference type="ARBA" id="ARBA00023004"/>
    </source>
</evidence>
<sequence>MSTEKNWKSQSNHKPYRDLKTYLIEKYGEPVYRVPIDAGFTCPNRDGTVGVGGCIYCDPTGSGFTVNRKLSVQEQMAERMIRLRSKGVKKFMAYFQANSNTYAPVNRLRNLYSSALLDDVIILDVSTRPDLVPDEVLELLASFKSRVDVFLELGLQTANYHTLMKINRGHTLAEFIDAVIRARRFGLEVIAHVILNLPWDSLEDIIETAKLLSALRVDGVKLHSLYVVENTPLEKKFREGKIKIGTLEEFIERAITFLEYLDPEIVVHRLVADPPHEGTVFGNWGLPKIMILNRIEKVMKQRDSYQGKKFSYLNR</sequence>
<gene>
    <name evidence="8" type="ORF">IX53_02335</name>
</gene>
<dbReference type="InterPro" id="IPR023404">
    <property type="entry name" value="rSAM_horseshoe"/>
</dbReference>
<dbReference type="NCBIfam" id="TIGR01212">
    <property type="entry name" value="TIGR01212 family radical SAM protein"/>
    <property type="match status" value="1"/>
</dbReference>
<evidence type="ECO:0000313" key="9">
    <source>
        <dbReference type="Proteomes" id="UP000035159"/>
    </source>
</evidence>
<dbReference type="SFLD" id="SFLDS00029">
    <property type="entry name" value="Radical_SAM"/>
    <property type="match status" value="1"/>
</dbReference>
<proteinExistence type="predicted"/>
<dbReference type="SMART" id="SM00729">
    <property type="entry name" value="Elp3"/>
    <property type="match status" value="1"/>
</dbReference>
<keyword evidence="5" id="KW-0408">Iron</keyword>
<keyword evidence="9" id="KW-1185">Reference proteome</keyword>
<keyword evidence="3" id="KW-0949">S-adenosyl-L-methionine</keyword>
<dbReference type="SUPFAM" id="SSF102114">
    <property type="entry name" value="Radical SAM enzymes"/>
    <property type="match status" value="1"/>
</dbReference>
<dbReference type="InterPro" id="IPR005911">
    <property type="entry name" value="YhcC-like"/>
</dbReference>
<dbReference type="STRING" id="1330330.IX53_02335"/>
<dbReference type="InterPro" id="IPR039661">
    <property type="entry name" value="ELP3"/>
</dbReference>
<dbReference type="GO" id="GO:0003824">
    <property type="term" value="F:catalytic activity"/>
    <property type="evidence" value="ECO:0007669"/>
    <property type="project" value="InterPro"/>
</dbReference>
<evidence type="ECO:0000256" key="4">
    <source>
        <dbReference type="ARBA" id="ARBA00022723"/>
    </source>
</evidence>
<dbReference type="Pfam" id="PF16199">
    <property type="entry name" value="Radical_SAM_C"/>
    <property type="match status" value="1"/>
</dbReference>
<comment type="cofactor">
    <cofactor evidence="1">
        <name>[4Fe-4S] cluster</name>
        <dbReference type="ChEBI" id="CHEBI:49883"/>
    </cofactor>
</comment>
<keyword evidence="2" id="KW-0004">4Fe-4S</keyword>
<dbReference type="OrthoDB" id="9801689at2"/>
<protein>
    <submittedName>
        <fullName evidence="8">Radical SAM protein</fullName>
    </submittedName>
</protein>
<dbReference type="Proteomes" id="UP000035159">
    <property type="component" value="Chromosome"/>
</dbReference>
<evidence type="ECO:0000256" key="1">
    <source>
        <dbReference type="ARBA" id="ARBA00001966"/>
    </source>
</evidence>
<organism evidence="8 9">
    <name type="scientific">Kosmotoga pacifica</name>
    <dbReference type="NCBI Taxonomy" id="1330330"/>
    <lineage>
        <taxon>Bacteria</taxon>
        <taxon>Thermotogati</taxon>
        <taxon>Thermotogota</taxon>
        <taxon>Thermotogae</taxon>
        <taxon>Kosmotogales</taxon>
        <taxon>Kosmotogaceae</taxon>
        <taxon>Kosmotoga</taxon>
    </lineage>
</organism>
<dbReference type="SFLD" id="SFLDG01091">
    <property type="entry name" value="uncharacterized_CHP01210-like"/>
    <property type="match status" value="1"/>
</dbReference>
<evidence type="ECO:0000256" key="3">
    <source>
        <dbReference type="ARBA" id="ARBA00022691"/>
    </source>
</evidence>
<dbReference type="AlphaFoldDB" id="A0A0G2ZBA5"/>
<evidence type="ECO:0000256" key="2">
    <source>
        <dbReference type="ARBA" id="ARBA00022485"/>
    </source>
</evidence>
<dbReference type="Pfam" id="PF04055">
    <property type="entry name" value="Radical_SAM"/>
    <property type="match status" value="1"/>
</dbReference>